<dbReference type="InterPro" id="IPR036271">
    <property type="entry name" value="Tet_transcr_reg_TetR-rel_C_sf"/>
</dbReference>
<dbReference type="PANTHER" id="PTHR30055:SF151">
    <property type="entry name" value="TRANSCRIPTIONAL REGULATORY PROTEIN"/>
    <property type="match status" value="1"/>
</dbReference>
<evidence type="ECO:0000256" key="3">
    <source>
        <dbReference type="ARBA" id="ARBA00023163"/>
    </source>
</evidence>
<dbReference type="SUPFAM" id="SSF46689">
    <property type="entry name" value="Homeodomain-like"/>
    <property type="match status" value="1"/>
</dbReference>
<keyword evidence="3" id="KW-0804">Transcription</keyword>
<sequence length="209" mass="22398">MRLYRQVGYRKTTVADIAREASMSPANVYRFFASRRAIEEMVVGTLLDEVAATATLAAQRSGSALQRLNVLLALISQMHADRAANAGGLHELVALAARENWQVALSHADRVRGVVRPLIEAGQVSGELRSGSPMTLTCCLLEAMDTYLSPLRIKAMSVRPTFEEMMSFCAVALAGEPGLSSGTVDLRAPACAGVAGQARRPKGKSRPDL</sequence>
<dbReference type="GO" id="GO:0003700">
    <property type="term" value="F:DNA-binding transcription factor activity"/>
    <property type="evidence" value="ECO:0007669"/>
    <property type="project" value="TreeGrafter"/>
</dbReference>
<dbReference type="PROSITE" id="PS50977">
    <property type="entry name" value="HTH_TETR_2"/>
    <property type="match status" value="1"/>
</dbReference>
<proteinExistence type="predicted"/>
<dbReference type="EMBL" id="SPQS01000007">
    <property type="protein sequence ID" value="TFV75823.1"/>
    <property type="molecule type" value="Genomic_DNA"/>
</dbReference>
<organism evidence="6 7">
    <name type="scientific">Bradyrhizobium frederickii</name>
    <dbReference type="NCBI Taxonomy" id="2560054"/>
    <lineage>
        <taxon>Bacteria</taxon>
        <taxon>Pseudomonadati</taxon>
        <taxon>Pseudomonadota</taxon>
        <taxon>Alphaproteobacteria</taxon>
        <taxon>Hyphomicrobiales</taxon>
        <taxon>Nitrobacteraceae</taxon>
        <taxon>Bradyrhizobium</taxon>
    </lineage>
</organism>
<dbReference type="InterPro" id="IPR050109">
    <property type="entry name" value="HTH-type_TetR-like_transc_reg"/>
</dbReference>
<dbReference type="Pfam" id="PF00440">
    <property type="entry name" value="TetR_N"/>
    <property type="match status" value="1"/>
</dbReference>
<accession>A0A4Y9PAW6</accession>
<feature type="DNA-binding region" description="H-T-H motif" evidence="4">
    <location>
        <begin position="13"/>
        <end position="32"/>
    </location>
</feature>
<evidence type="ECO:0000259" key="5">
    <source>
        <dbReference type="PROSITE" id="PS50977"/>
    </source>
</evidence>
<dbReference type="PANTHER" id="PTHR30055">
    <property type="entry name" value="HTH-TYPE TRANSCRIPTIONAL REGULATOR RUTR"/>
    <property type="match status" value="1"/>
</dbReference>
<dbReference type="SUPFAM" id="SSF48498">
    <property type="entry name" value="Tetracyclin repressor-like, C-terminal domain"/>
    <property type="match status" value="1"/>
</dbReference>
<dbReference type="Proteomes" id="UP000297700">
    <property type="component" value="Unassembled WGS sequence"/>
</dbReference>
<gene>
    <name evidence="6" type="ORF">E4K64_14640</name>
</gene>
<dbReference type="Pfam" id="PF17935">
    <property type="entry name" value="TetR_C_27"/>
    <property type="match status" value="1"/>
</dbReference>
<protein>
    <submittedName>
        <fullName evidence="6">TetR/AcrR family transcriptional regulator</fullName>
    </submittedName>
</protein>
<dbReference type="Gene3D" id="1.10.357.10">
    <property type="entry name" value="Tetracycline Repressor, domain 2"/>
    <property type="match status" value="1"/>
</dbReference>
<name>A0A4Y9PAW6_9BRAD</name>
<dbReference type="InterPro" id="IPR001647">
    <property type="entry name" value="HTH_TetR"/>
</dbReference>
<dbReference type="InterPro" id="IPR041478">
    <property type="entry name" value="TetR_C_27"/>
</dbReference>
<dbReference type="InterPro" id="IPR009057">
    <property type="entry name" value="Homeodomain-like_sf"/>
</dbReference>
<evidence type="ECO:0000256" key="2">
    <source>
        <dbReference type="ARBA" id="ARBA00023125"/>
    </source>
</evidence>
<keyword evidence="2 4" id="KW-0238">DNA-binding</keyword>
<evidence type="ECO:0000256" key="4">
    <source>
        <dbReference type="PROSITE-ProRule" id="PRU00335"/>
    </source>
</evidence>
<dbReference type="GO" id="GO:0000976">
    <property type="term" value="F:transcription cis-regulatory region binding"/>
    <property type="evidence" value="ECO:0007669"/>
    <property type="project" value="TreeGrafter"/>
</dbReference>
<evidence type="ECO:0000256" key="1">
    <source>
        <dbReference type="ARBA" id="ARBA00023015"/>
    </source>
</evidence>
<dbReference type="AlphaFoldDB" id="A0A4Y9PAW6"/>
<feature type="domain" description="HTH tetR-type" evidence="5">
    <location>
        <begin position="1"/>
        <end position="50"/>
    </location>
</feature>
<comment type="caution">
    <text evidence="6">The sequence shown here is derived from an EMBL/GenBank/DDBJ whole genome shotgun (WGS) entry which is preliminary data.</text>
</comment>
<reference evidence="6 7" key="1">
    <citation type="submission" date="2019-03" db="EMBL/GenBank/DDBJ databases">
        <title>Bradyrhizobium strains diversity.</title>
        <authorList>
            <person name="Urquiaga M.C.O."/>
            <person name="Hungria M."/>
            <person name="Delamuta J.R.M."/>
            <person name="Klepa M.S."/>
        </authorList>
    </citation>
    <scope>NUCLEOTIDE SEQUENCE [LARGE SCALE GENOMIC DNA]</scope>
    <source>
        <strain evidence="6 7">CNPSo 3426</strain>
    </source>
</reference>
<keyword evidence="1" id="KW-0805">Transcription regulation</keyword>
<evidence type="ECO:0000313" key="6">
    <source>
        <dbReference type="EMBL" id="TFV75823.1"/>
    </source>
</evidence>
<evidence type="ECO:0000313" key="7">
    <source>
        <dbReference type="Proteomes" id="UP000297700"/>
    </source>
</evidence>